<dbReference type="InterPro" id="IPR001304">
    <property type="entry name" value="C-type_lectin-like"/>
</dbReference>
<evidence type="ECO:0000256" key="2">
    <source>
        <dbReference type="SAM" id="Phobius"/>
    </source>
</evidence>
<dbReference type="CDD" id="cd03590">
    <property type="entry name" value="CLECT_DC-SIGN_like"/>
    <property type="match status" value="1"/>
</dbReference>
<sequence length="255" mass="28727">MDLDQHVYVNSFSMKRSIIAAQALKNPGTRLSGSESTESRKHRPAVVCLGLLCFLLLTALIVLAVYHIGAVNSAEKKQQVLAAERDQLLSNQSVLSAERDQLKNTYTSCNHIKNQLVNRVCPKGWSLDVSINCYYVSNGTKSWNDSREDCRQKGADLAIIRSPQEQAFIVNLKGSFWIGLSKNEKDRTWKWVDGKAAPTKNGYWNPGQPDNHQGIERCVESSRFYLPNTQKGWNDLPCQNKMPWICQKQPSGLQS</sequence>
<dbReference type="Gene3D" id="3.10.100.10">
    <property type="entry name" value="Mannose-Binding Protein A, subunit A"/>
    <property type="match status" value="1"/>
</dbReference>
<dbReference type="InterPro" id="IPR016186">
    <property type="entry name" value="C-type_lectin-like/link_sf"/>
</dbReference>
<organism evidence="4 5">
    <name type="scientific">Paramormyrops kingsleyae</name>
    <dbReference type="NCBI Taxonomy" id="1676925"/>
    <lineage>
        <taxon>Eukaryota</taxon>
        <taxon>Metazoa</taxon>
        <taxon>Chordata</taxon>
        <taxon>Craniata</taxon>
        <taxon>Vertebrata</taxon>
        <taxon>Euteleostomi</taxon>
        <taxon>Actinopterygii</taxon>
        <taxon>Neopterygii</taxon>
        <taxon>Teleostei</taxon>
        <taxon>Osteoglossocephala</taxon>
        <taxon>Osteoglossomorpha</taxon>
        <taxon>Osteoglossiformes</taxon>
        <taxon>Mormyridae</taxon>
        <taxon>Paramormyrops</taxon>
    </lineage>
</organism>
<evidence type="ECO:0000259" key="3">
    <source>
        <dbReference type="PROSITE" id="PS50041"/>
    </source>
</evidence>
<name>A0A3B3RB32_9TELE</name>
<keyword evidence="2" id="KW-0812">Transmembrane</keyword>
<feature type="domain" description="C-type lectin" evidence="3">
    <location>
        <begin position="129"/>
        <end position="247"/>
    </location>
</feature>
<dbReference type="KEGG" id="pki:111858864"/>
<reference evidence="4" key="1">
    <citation type="submission" date="2025-08" db="UniProtKB">
        <authorList>
            <consortium name="Ensembl"/>
        </authorList>
    </citation>
    <scope>IDENTIFICATION</scope>
</reference>
<dbReference type="GeneTree" id="ENSGT01020000230338"/>
<dbReference type="SMART" id="SM00034">
    <property type="entry name" value="CLECT"/>
    <property type="match status" value="1"/>
</dbReference>
<protein>
    <submittedName>
        <fullName evidence="4">CD209 antigen-like protein C</fullName>
    </submittedName>
</protein>
<dbReference type="SUPFAM" id="SSF56436">
    <property type="entry name" value="C-type lectin-like"/>
    <property type="match status" value="1"/>
</dbReference>
<keyword evidence="5" id="KW-1185">Reference proteome</keyword>
<evidence type="ECO:0000256" key="1">
    <source>
        <dbReference type="ARBA" id="ARBA00022734"/>
    </source>
</evidence>
<keyword evidence="1" id="KW-0430">Lectin</keyword>
<proteinExistence type="predicted"/>
<evidence type="ECO:0000313" key="4">
    <source>
        <dbReference type="Ensembl" id="ENSPKIP00000015519.1"/>
    </source>
</evidence>
<evidence type="ECO:0000313" key="5">
    <source>
        <dbReference type="Proteomes" id="UP000261540"/>
    </source>
</evidence>
<feature type="transmembrane region" description="Helical" evidence="2">
    <location>
        <begin position="46"/>
        <end position="69"/>
    </location>
</feature>
<dbReference type="OrthoDB" id="538816at2759"/>
<dbReference type="PROSITE" id="PS50041">
    <property type="entry name" value="C_TYPE_LECTIN_2"/>
    <property type="match status" value="1"/>
</dbReference>
<keyword evidence="2" id="KW-0472">Membrane</keyword>
<dbReference type="Ensembl" id="ENSPKIT00000039986.1">
    <property type="protein sequence ID" value="ENSPKIP00000015519.1"/>
    <property type="gene ID" value="ENSPKIG00000002220.1"/>
</dbReference>
<keyword evidence="2" id="KW-1133">Transmembrane helix</keyword>
<dbReference type="InterPro" id="IPR033989">
    <property type="entry name" value="CD209-like_CTLD"/>
</dbReference>
<reference evidence="4" key="2">
    <citation type="submission" date="2025-09" db="UniProtKB">
        <authorList>
            <consortium name="Ensembl"/>
        </authorList>
    </citation>
    <scope>IDENTIFICATION</scope>
</reference>
<dbReference type="GO" id="GO:0030246">
    <property type="term" value="F:carbohydrate binding"/>
    <property type="evidence" value="ECO:0007669"/>
    <property type="project" value="UniProtKB-KW"/>
</dbReference>
<dbReference type="STRING" id="1676925.ENSPKIP00000015519"/>
<dbReference type="Proteomes" id="UP000261540">
    <property type="component" value="Unplaced"/>
</dbReference>
<dbReference type="Pfam" id="PF00059">
    <property type="entry name" value="Lectin_C"/>
    <property type="match status" value="1"/>
</dbReference>
<dbReference type="InterPro" id="IPR016187">
    <property type="entry name" value="CTDL_fold"/>
</dbReference>
<dbReference type="PANTHER" id="PTHR22803">
    <property type="entry name" value="MANNOSE, PHOSPHOLIPASE, LECTIN RECEPTOR RELATED"/>
    <property type="match status" value="1"/>
</dbReference>
<accession>A0A3B3RB32</accession>
<dbReference type="InterPro" id="IPR050111">
    <property type="entry name" value="C-type_lectin/snaclec_domain"/>
</dbReference>
<dbReference type="AlphaFoldDB" id="A0A3B3RB32"/>